<dbReference type="SUPFAM" id="SSF51735">
    <property type="entry name" value="NAD(P)-binding Rossmann-fold domains"/>
    <property type="match status" value="1"/>
</dbReference>
<dbReference type="EC" id="1.1.1.271" evidence="3 9"/>
<comment type="function">
    <text evidence="9">Catalyzes the two-step NADP-dependent conversion of GDP-4-dehydro-6-deoxy-D-mannose to GDP-fucose, involving an epimerase and a reductase reaction.</text>
</comment>
<dbReference type="Gene3D" id="3.40.50.720">
    <property type="entry name" value="NAD(P)-binding Rossmann-like Domain"/>
    <property type="match status" value="1"/>
</dbReference>
<dbReference type="PANTHER" id="PTHR43238">
    <property type="entry name" value="GDP-L-FUCOSE SYNTHASE"/>
    <property type="match status" value="1"/>
</dbReference>
<dbReference type="InterPro" id="IPR028614">
    <property type="entry name" value="GDP_fucose/colitose_synth"/>
</dbReference>
<gene>
    <name evidence="9" type="primary">fcl</name>
    <name evidence="11" type="ORF">SAMN02745746_00649</name>
</gene>
<sequence>MVGSAIVRRLEQKGCRNLVTRSRTELDLTCQTSVDRFFAEEKIDQVYLAAARVGGIHANNTYPAEFIYQNLMIQANVIHAAHTHNVQKLLFLGSSCIYPKLAEQPMEESALLTGALEPTNEPYAIAKIAGIKLCESYNRQYGRDYRSVMPTNLYGPGDNYHPENSHVIPALIRRIHEAKQDNAPEVLVWGSGMPKREFLYVDDMASASVHVMELPPEVWKKHVSPMCSHINVGSGIDCTIGELAQTISQALGYKGEIKFDISKPDGTPRKLMDNQLLNSLGWKIEIDLNHGISMAYRDYMLNNIKK</sequence>
<dbReference type="InterPro" id="IPR036291">
    <property type="entry name" value="NAD(P)-bd_dom_sf"/>
</dbReference>
<dbReference type="GO" id="GO:0050577">
    <property type="term" value="F:GDP-L-fucose synthase activity"/>
    <property type="evidence" value="ECO:0007669"/>
    <property type="project" value="UniProtKB-UniRule"/>
</dbReference>
<keyword evidence="7 9" id="KW-0511">Multifunctional enzyme</keyword>
<evidence type="ECO:0000256" key="8">
    <source>
        <dbReference type="ARBA" id="ARBA00051935"/>
    </source>
</evidence>
<feature type="binding site" evidence="9">
    <location>
        <position position="265"/>
    </location>
    <ligand>
        <name>substrate</name>
    </ligand>
</feature>
<accession>A0A1Y6B9X6</accession>
<dbReference type="HAMAP" id="MF_00956">
    <property type="entry name" value="GDP_fucose_synth"/>
    <property type="match status" value="1"/>
</dbReference>
<reference evidence="12" key="1">
    <citation type="submission" date="2017-04" db="EMBL/GenBank/DDBJ databases">
        <authorList>
            <person name="Varghese N."/>
            <person name="Submissions S."/>
        </authorList>
    </citation>
    <scope>NUCLEOTIDE SEQUENCE [LARGE SCALE GENOMIC DNA]</scope>
    <source>
        <strain evidence="12">DSM 22618</strain>
    </source>
</reference>
<feature type="binding site" evidence="9">
    <location>
        <position position="189"/>
    </location>
    <ligand>
        <name>substrate</name>
    </ligand>
</feature>
<evidence type="ECO:0000256" key="6">
    <source>
        <dbReference type="ARBA" id="ARBA00023235"/>
    </source>
</evidence>
<proteinExistence type="inferred from homology"/>
<comment type="catalytic activity">
    <reaction evidence="8 9">
        <text>GDP-beta-L-fucose + NADP(+) = GDP-4-dehydro-alpha-D-rhamnose + NADPH + H(+)</text>
        <dbReference type="Rhea" id="RHEA:18885"/>
        <dbReference type="ChEBI" id="CHEBI:15378"/>
        <dbReference type="ChEBI" id="CHEBI:57273"/>
        <dbReference type="ChEBI" id="CHEBI:57783"/>
        <dbReference type="ChEBI" id="CHEBI:57964"/>
        <dbReference type="ChEBI" id="CHEBI:58349"/>
        <dbReference type="EC" id="1.1.1.271"/>
    </reaction>
</comment>
<feature type="binding site" evidence="9">
    <location>
        <begin position="150"/>
        <end position="153"/>
    </location>
    <ligand>
        <name>NADP(+)</name>
        <dbReference type="ChEBI" id="CHEBI:58349"/>
    </ligand>
</feature>
<dbReference type="Pfam" id="PF01370">
    <property type="entry name" value="Epimerase"/>
    <property type="match status" value="1"/>
</dbReference>
<dbReference type="Gene3D" id="3.90.25.10">
    <property type="entry name" value="UDP-galactose 4-epimerase, domain 1"/>
    <property type="match status" value="1"/>
</dbReference>
<feature type="binding site" evidence="9">
    <location>
        <position position="174"/>
    </location>
    <ligand>
        <name>substrate</name>
    </ligand>
</feature>
<dbReference type="InterPro" id="IPR001509">
    <property type="entry name" value="Epimerase_deHydtase"/>
</dbReference>
<comment type="caution">
    <text evidence="9">Lacks conserved residue(s) required for the propagation of feature annotation.</text>
</comment>
<dbReference type="CDD" id="cd05239">
    <property type="entry name" value="GDP_FS_SDR_e"/>
    <property type="match status" value="1"/>
</dbReference>
<feature type="site" description="Important for catalytic activity" evidence="9">
    <location>
        <position position="96"/>
    </location>
</feature>
<evidence type="ECO:0000256" key="2">
    <source>
        <dbReference type="ARBA" id="ARBA00005959"/>
    </source>
</evidence>
<protein>
    <recommendedName>
        <fullName evidence="3 9">GDP-L-fucose synthase</fullName>
        <ecNumber evidence="3 9">1.1.1.271</ecNumber>
    </recommendedName>
    <alternativeName>
        <fullName evidence="9">GDP-4-keto-6-deoxy-D-mannose-3,5-epimerase-4-reductase</fullName>
    </alternativeName>
</protein>
<name>A0A1Y6B9X6_9NEIS</name>
<keyword evidence="6 9" id="KW-0413">Isomerase</keyword>
<dbReference type="PANTHER" id="PTHR43238:SF1">
    <property type="entry name" value="GDP-L-FUCOSE SYNTHASE"/>
    <property type="match status" value="1"/>
</dbReference>
<evidence type="ECO:0000313" key="11">
    <source>
        <dbReference type="EMBL" id="SMF00666.1"/>
    </source>
</evidence>
<feature type="site" description="Important for catalytic activity" evidence="9">
    <location>
        <position position="94"/>
    </location>
</feature>
<dbReference type="GO" id="GO:0070401">
    <property type="term" value="F:NADP+ binding"/>
    <property type="evidence" value="ECO:0007669"/>
    <property type="project" value="UniProtKB-UniRule"/>
</dbReference>
<dbReference type="GO" id="GO:0042351">
    <property type="term" value="P:'de novo' GDP-L-fucose biosynthetic process"/>
    <property type="evidence" value="ECO:0007669"/>
    <property type="project" value="UniProtKB-UniRule"/>
</dbReference>
<dbReference type="GO" id="GO:0016853">
    <property type="term" value="F:isomerase activity"/>
    <property type="evidence" value="ECO:0007669"/>
    <property type="project" value="UniProtKB-KW"/>
</dbReference>
<keyword evidence="12" id="KW-1185">Reference proteome</keyword>
<dbReference type="UniPathway" id="UPA00128">
    <property type="reaction ID" value="UER00191"/>
</dbReference>
<evidence type="ECO:0000256" key="9">
    <source>
        <dbReference type="HAMAP-Rule" id="MF_00956"/>
    </source>
</evidence>
<dbReference type="EMBL" id="FXAG01000003">
    <property type="protein sequence ID" value="SMF00666.1"/>
    <property type="molecule type" value="Genomic_DNA"/>
</dbReference>
<evidence type="ECO:0000313" key="12">
    <source>
        <dbReference type="Proteomes" id="UP000192920"/>
    </source>
</evidence>
<evidence type="ECO:0000256" key="5">
    <source>
        <dbReference type="ARBA" id="ARBA00023002"/>
    </source>
</evidence>
<comment type="pathway">
    <text evidence="1 9">Nucleotide-sugar biosynthesis; GDP-L-fucose biosynthesis via de novo pathway; GDP-L-fucose from GDP-alpha-D-mannose: step 2/2.</text>
</comment>
<comment type="similarity">
    <text evidence="2 9">Belongs to the NAD(P)-dependent epimerase/dehydratase family. Fucose synthase subfamily.</text>
</comment>
<organism evidence="11 12">
    <name type="scientific">Pseudogulbenkiania subflava DSM 22618</name>
    <dbReference type="NCBI Taxonomy" id="1123014"/>
    <lineage>
        <taxon>Bacteria</taxon>
        <taxon>Pseudomonadati</taxon>
        <taxon>Pseudomonadota</taxon>
        <taxon>Betaproteobacteria</taxon>
        <taxon>Neisseriales</taxon>
        <taxon>Chromobacteriaceae</taxon>
        <taxon>Pseudogulbenkiania</taxon>
    </lineage>
</organism>
<feature type="binding site" evidence="9">
    <location>
        <position position="196"/>
    </location>
    <ligand>
        <name>substrate</name>
    </ligand>
</feature>
<dbReference type="STRING" id="1123014.SAMN02745746_00649"/>
<evidence type="ECO:0000256" key="1">
    <source>
        <dbReference type="ARBA" id="ARBA00004883"/>
    </source>
</evidence>
<feature type="binding site" evidence="9">
    <location>
        <position position="166"/>
    </location>
    <ligand>
        <name>NADP(+)</name>
        <dbReference type="ChEBI" id="CHEBI:58349"/>
    </ligand>
</feature>
<evidence type="ECO:0000259" key="10">
    <source>
        <dbReference type="Pfam" id="PF01370"/>
    </source>
</evidence>
<evidence type="ECO:0000256" key="7">
    <source>
        <dbReference type="ARBA" id="ARBA00023268"/>
    </source>
</evidence>
<feature type="binding site" evidence="9">
    <location>
        <begin position="92"/>
        <end position="95"/>
    </location>
    <ligand>
        <name>NADP(+)</name>
        <dbReference type="ChEBI" id="CHEBI:58349"/>
    </ligand>
</feature>
<feature type="domain" description="NAD-dependent epimerase/dehydratase" evidence="10">
    <location>
        <begin position="1"/>
        <end position="222"/>
    </location>
</feature>
<dbReference type="Proteomes" id="UP000192920">
    <property type="component" value="Unassembled WGS sequence"/>
</dbReference>
<dbReference type="FunFam" id="3.40.50.720:FF:000101">
    <property type="entry name" value="GDP-L-fucose synthase"/>
    <property type="match status" value="1"/>
</dbReference>
<keyword evidence="5 9" id="KW-0560">Oxidoreductase</keyword>
<evidence type="ECO:0000256" key="4">
    <source>
        <dbReference type="ARBA" id="ARBA00022857"/>
    </source>
</evidence>
<dbReference type="AlphaFoldDB" id="A0A1Y6B9X6"/>
<feature type="active site" description="Proton donor/acceptor" evidence="9">
    <location>
        <position position="123"/>
    </location>
</feature>
<keyword evidence="4 9" id="KW-0521">NADP</keyword>
<evidence type="ECO:0000256" key="3">
    <source>
        <dbReference type="ARBA" id="ARBA00012371"/>
    </source>
</evidence>
<feature type="binding site" evidence="9">
    <location>
        <position position="127"/>
    </location>
    <ligand>
        <name>NADP(+)</name>
        <dbReference type="ChEBI" id="CHEBI:58349"/>
    </ligand>
</feature>